<evidence type="ECO:0000256" key="1">
    <source>
        <dbReference type="ARBA" id="ARBA00004173"/>
    </source>
</evidence>
<dbReference type="AlphaFoldDB" id="A0A061ATG3"/>
<feature type="domain" description="Small ribosomal subunit protein uS7" evidence="9">
    <location>
        <begin position="110"/>
        <end position="246"/>
    </location>
</feature>
<comment type="similarity">
    <text evidence="2">Belongs to the universal ribosomal protein uS7 family.</text>
</comment>
<dbReference type="GO" id="GO:0005840">
    <property type="term" value="C:ribosome"/>
    <property type="evidence" value="ECO:0007669"/>
    <property type="project" value="UniProtKB-KW"/>
</dbReference>
<organism evidence="10">
    <name type="scientific">Cyberlindnera fabianii</name>
    <name type="common">Yeast</name>
    <name type="synonym">Hansenula fabianii</name>
    <dbReference type="NCBI Taxonomy" id="36022"/>
    <lineage>
        <taxon>Eukaryota</taxon>
        <taxon>Fungi</taxon>
        <taxon>Dikarya</taxon>
        <taxon>Ascomycota</taxon>
        <taxon>Saccharomycotina</taxon>
        <taxon>Saccharomycetes</taxon>
        <taxon>Phaffomycetales</taxon>
        <taxon>Phaffomycetaceae</taxon>
        <taxon>Cyberlindnera</taxon>
    </lineage>
</organism>
<evidence type="ECO:0000259" key="9">
    <source>
        <dbReference type="Pfam" id="PF00177"/>
    </source>
</evidence>
<evidence type="ECO:0000313" key="12">
    <source>
        <dbReference type="Proteomes" id="UP000189513"/>
    </source>
</evidence>
<keyword evidence="12" id="KW-1185">Reference proteome</keyword>
<dbReference type="Gene3D" id="1.10.455.10">
    <property type="entry name" value="Ribosomal protein S7 domain"/>
    <property type="match status" value="1"/>
</dbReference>
<dbReference type="OMA" id="HVTNMIM"/>
<dbReference type="VEuPathDB" id="FungiDB:BON22_5469"/>
<evidence type="ECO:0000256" key="3">
    <source>
        <dbReference type="ARBA" id="ARBA00022980"/>
    </source>
</evidence>
<evidence type="ECO:0000256" key="8">
    <source>
        <dbReference type="SAM" id="MobiDB-lite"/>
    </source>
</evidence>
<reference evidence="12" key="2">
    <citation type="journal article" date="2017" name="Genome Announc.">
        <title>Genome sequences of Cyberlindnera fabianii 65, Pichia kudriavzevii 129, and Saccharomyces cerevisiae 131 isolated from fermented masau fruits in Zimbabwe.</title>
        <authorList>
            <person name="van Rijswijck I.M.H."/>
            <person name="Derks M.F.L."/>
            <person name="Abee T."/>
            <person name="de Ridder D."/>
            <person name="Smid E.J."/>
        </authorList>
    </citation>
    <scope>NUCLEOTIDE SEQUENCE [LARGE SCALE GENOMIC DNA]</scope>
    <source>
        <strain evidence="12">65</strain>
    </source>
</reference>
<sequence>MLRSLLRTNIVARPASVSVSGSLMARTSVRSIALTRSNSTTTSSHTQHTQPQPNEQEEAEAWLDAVRQLRSRYQSEGVPNFEAPHMDQLKKDLFEPTAEQLAKVESLQDKPIPQKIDSVVQHCTNMIMKDGKKARAQRVMAKALYLVRLELRKDPVEVLKETLDKMGPLMQLKTYKTRVAKNLTVPVPLNARQRNRRAFEWIIEGSEKRRSKDFAVRLGEEIISAYEGKSSGYEKRLQMHKAAMLHRAYIKLR</sequence>
<feature type="compositionally biased region" description="Low complexity" evidence="8">
    <location>
        <begin position="39"/>
        <end position="54"/>
    </location>
</feature>
<dbReference type="InterPro" id="IPR000235">
    <property type="entry name" value="Ribosomal_uS7"/>
</dbReference>
<dbReference type="OrthoDB" id="9972728at2759"/>
<keyword evidence="3" id="KW-0689">Ribosomal protein</keyword>
<dbReference type="InterPro" id="IPR047988">
    <property type="entry name" value="Ribosomal_uS7m_fungi"/>
</dbReference>
<feature type="region of interest" description="Disordered" evidence="8">
    <location>
        <begin position="35"/>
        <end position="59"/>
    </location>
</feature>
<protein>
    <recommendedName>
        <fullName evidence="7">Small ribosomal subunit protein uS7m</fullName>
    </recommendedName>
</protein>
<proteinExistence type="inferred from homology"/>
<dbReference type="CDD" id="cd14868">
    <property type="entry name" value="uS7_Mitochondria_Fungi"/>
    <property type="match status" value="1"/>
</dbReference>
<dbReference type="GO" id="GO:0005739">
    <property type="term" value="C:mitochondrion"/>
    <property type="evidence" value="ECO:0007669"/>
    <property type="project" value="UniProtKB-SubCell"/>
</dbReference>
<name>A0A061ATG3_CYBFA</name>
<accession>A0A061ATG3</accession>
<dbReference type="EMBL" id="LK052886">
    <property type="protein sequence ID" value="CDR37971.1"/>
    <property type="molecule type" value="Genomic_DNA"/>
</dbReference>
<dbReference type="STRING" id="36022.A0A061ATG3"/>
<dbReference type="Proteomes" id="UP000189513">
    <property type="component" value="Unassembled WGS sequence"/>
</dbReference>
<keyword evidence="5" id="KW-0687">Ribonucleoprotein</keyword>
<dbReference type="InterPro" id="IPR023798">
    <property type="entry name" value="Ribosomal_uS7_dom"/>
</dbReference>
<reference evidence="10" key="1">
    <citation type="journal article" date="2014" name="Genome Announc.">
        <title>Genome sequence of the yeast Cyberlindnera fabianii (Hansenula fabianii).</title>
        <authorList>
            <person name="Freel K.C."/>
            <person name="Sarilar V."/>
            <person name="Neuveglise C."/>
            <person name="Devillers H."/>
            <person name="Friedrich A."/>
            <person name="Schacherer J."/>
        </authorList>
    </citation>
    <scope>NUCLEOTIDE SEQUENCE</scope>
    <source>
        <strain evidence="10">YJS4271</strain>
    </source>
</reference>
<dbReference type="GO" id="GO:1990904">
    <property type="term" value="C:ribonucleoprotein complex"/>
    <property type="evidence" value="ECO:0007669"/>
    <property type="project" value="UniProtKB-KW"/>
</dbReference>
<dbReference type="Pfam" id="PF00177">
    <property type="entry name" value="Ribosomal_S7"/>
    <property type="match status" value="1"/>
</dbReference>
<gene>
    <name evidence="11" type="ORF">BON22_5469</name>
    <name evidence="10" type="ORF">CYFA0S_01e19724g</name>
</gene>
<dbReference type="InterPro" id="IPR036823">
    <property type="entry name" value="Ribosomal_uS7_dom_sf"/>
</dbReference>
<evidence type="ECO:0000256" key="5">
    <source>
        <dbReference type="ARBA" id="ARBA00023274"/>
    </source>
</evidence>
<dbReference type="GO" id="GO:0006412">
    <property type="term" value="P:translation"/>
    <property type="evidence" value="ECO:0007669"/>
    <property type="project" value="InterPro"/>
</dbReference>
<comment type="function">
    <text evidence="6">Component of the mitochondrial ribosome (mitoribosome), a dedicated translation machinery responsible for the synthesis of mitochondrial genome-encoded proteins, including at least some of the essential transmembrane subunits of the mitochondrial respiratory chain. The mitoribosomes are attached to the mitochondrial inner membrane and translation products are cotranslationally integrated into the membrane.</text>
</comment>
<dbReference type="PANTHER" id="PTHR11205">
    <property type="entry name" value="RIBOSOMAL PROTEIN S7"/>
    <property type="match status" value="1"/>
</dbReference>
<dbReference type="EMBL" id="MPUK01000019">
    <property type="protein sequence ID" value="ONH64705.1"/>
    <property type="molecule type" value="Genomic_DNA"/>
</dbReference>
<dbReference type="SUPFAM" id="SSF47973">
    <property type="entry name" value="Ribosomal protein S7"/>
    <property type="match status" value="1"/>
</dbReference>
<evidence type="ECO:0000256" key="6">
    <source>
        <dbReference type="ARBA" id="ARBA00037226"/>
    </source>
</evidence>
<comment type="subcellular location">
    <subcellularLocation>
        <location evidence="1">Mitochondrion</location>
    </subcellularLocation>
</comment>
<evidence type="ECO:0000256" key="4">
    <source>
        <dbReference type="ARBA" id="ARBA00023128"/>
    </source>
</evidence>
<dbReference type="FunFam" id="1.10.455.10:FF:000006">
    <property type="entry name" value="37S ribosomal protein S7, mitochondrial"/>
    <property type="match status" value="1"/>
</dbReference>
<evidence type="ECO:0000256" key="7">
    <source>
        <dbReference type="ARBA" id="ARBA00039306"/>
    </source>
</evidence>
<keyword evidence="4" id="KW-0496">Mitochondrion</keyword>
<evidence type="ECO:0000256" key="2">
    <source>
        <dbReference type="ARBA" id="ARBA00007151"/>
    </source>
</evidence>
<evidence type="ECO:0000313" key="11">
    <source>
        <dbReference type="EMBL" id="ONH64705.1"/>
    </source>
</evidence>
<reference evidence="11" key="3">
    <citation type="submission" date="2017-01" db="EMBL/GenBank/DDBJ databases">
        <authorList>
            <person name="Mah S.A."/>
            <person name="Swanson W.J."/>
            <person name="Moy G.W."/>
            <person name="Vacquier V.D."/>
        </authorList>
    </citation>
    <scope>NUCLEOTIDE SEQUENCE [LARGE SCALE GENOMIC DNA]</scope>
    <source>
        <strain evidence="11">65</strain>
    </source>
</reference>
<evidence type="ECO:0000313" key="10">
    <source>
        <dbReference type="EMBL" id="CDR37971.1"/>
    </source>
</evidence>